<evidence type="ECO:0000313" key="3">
    <source>
        <dbReference type="Proteomes" id="UP000026922"/>
    </source>
</evidence>
<keyword evidence="2" id="KW-0808">Transferase</keyword>
<evidence type="ECO:0000259" key="1">
    <source>
        <dbReference type="Pfam" id="PF00534"/>
    </source>
</evidence>
<dbReference type="EMBL" id="ARPM03000202">
    <property type="protein sequence ID" value="ETZ04402.1"/>
    <property type="molecule type" value="Genomic_DNA"/>
</dbReference>
<protein>
    <submittedName>
        <fullName evidence="2">Exopolysaccharide phosphotransferase</fullName>
    </submittedName>
</protein>
<dbReference type="SUPFAM" id="SSF53756">
    <property type="entry name" value="UDP-Glycosyltransferase/glycogen phosphorylase"/>
    <property type="match status" value="1"/>
</dbReference>
<dbReference type="Proteomes" id="UP000026922">
    <property type="component" value="Unassembled WGS sequence"/>
</dbReference>
<name>A0A061JGM6_9PROT</name>
<sequence length="218" mass="24246">MVVQTQSAADFFKNLRNLLVIPNAVKKPSLQKITALDQAKHIISVGRLCPFKGFDTLIQAFARLYSNYPHLRLTIYGEGNEREHLQSLINSLNLQERVSLPGATQEIHQKLVEADLFVFPSLYEGFPNALAEAMSAGLPVIASNCSGNIDIVRDGMDGRLFPVGDVLKLAALMEELVCDPNTRGHLGEEAKTVAERFHPDLIFHKWDQLIREATGQII</sequence>
<keyword evidence="3" id="KW-1185">Reference proteome</keyword>
<organism evidence="2 3">
    <name type="scientific">Holospora undulata HU1</name>
    <dbReference type="NCBI Taxonomy" id="1321371"/>
    <lineage>
        <taxon>Bacteria</taxon>
        <taxon>Pseudomonadati</taxon>
        <taxon>Pseudomonadota</taxon>
        <taxon>Alphaproteobacteria</taxon>
        <taxon>Holosporales</taxon>
        <taxon>Holosporaceae</taxon>
        <taxon>Holospora</taxon>
    </lineage>
</organism>
<gene>
    <name evidence="2" type="ORF">K737_301239</name>
</gene>
<dbReference type="PANTHER" id="PTHR12526:SF630">
    <property type="entry name" value="GLYCOSYLTRANSFERASE"/>
    <property type="match status" value="1"/>
</dbReference>
<evidence type="ECO:0000313" key="2">
    <source>
        <dbReference type="EMBL" id="ETZ04402.1"/>
    </source>
</evidence>
<reference evidence="2 3" key="1">
    <citation type="journal article" date="2013" name="Genome Announc.">
        <title>Draft Genome Sequence of Holospora undulata Strain HU1, a Micronucleus-Specific Symbiont of the Ciliate Paramecium caudatum.</title>
        <authorList>
            <person name="Dohra H."/>
            <person name="Suzuki H."/>
            <person name="Suzuki T."/>
            <person name="Tanaka K."/>
            <person name="Fujishima M."/>
        </authorList>
    </citation>
    <scope>NUCLEOTIDE SEQUENCE [LARGE SCALE GENOMIC DNA]</scope>
    <source>
        <strain evidence="2 3">HU1</strain>
    </source>
</reference>
<dbReference type="AlphaFoldDB" id="A0A061JGM6"/>
<feature type="domain" description="Glycosyl transferase family 1" evidence="1">
    <location>
        <begin position="34"/>
        <end position="192"/>
    </location>
</feature>
<dbReference type="InterPro" id="IPR001296">
    <property type="entry name" value="Glyco_trans_1"/>
</dbReference>
<comment type="caution">
    <text evidence="2">The sequence shown here is derived from an EMBL/GenBank/DDBJ whole genome shotgun (WGS) entry which is preliminary data.</text>
</comment>
<proteinExistence type="predicted"/>
<dbReference type="Pfam" id="PF00534">
    <property type="entry name" value="Glycos_transf_1"/>
    <property type="match status" value="1"/>
</dbReference>
<dbReference type="GO" id="GO:0016757">
    <property type="term" value="F:glycosyltransferase activity"/>
    <property type="evidence" value="ECO:0007669"/>
    <property type="project" value="InterPro"/>
</dbReference>
<accession>A0A061JGM6</accession>
<dbReference type="PANTHER" id="PTHR12526">
    <property type="entry name" value="GLYCOSYLTRANSFERASE"/>
    <property type="match status" value="1"/>
</dbReference>
<dbReference type="Gene3D" id="3.40.50.2000">
    <property type="entry name" value="Glycogen Phosphorylase B"/>
    <property type="match status" value="2"/>
</dbReference>